<feature type="region of interest" description="Disordered" evidence="6">
    <location>
        <begin position="228"/>
        <end position="247"/>
    </location>
</feature>
<feature type="compositionally biased region" description="Polar residues" evidence="6">
    <location>
        <begin position="281"/>
        <end position="316"/>
    </location>
</feature>
<keyword evidence="5" id="KW-0539">Nucleus</keyword>
<dbReference type="OMA" id="LMANQNT"/>
<accession>A0A132AJX1</accession>
<dbReference type="PANTHER" id="PTHR48068">
    <property type="entry name" value="TAF9 RNA POLYMERASE II, TATA BOX-BINDING PROTEIN (TBP)-ASSOCIATED FACTOR"/>
    <property type="match status" value="1"/>
</dbReference>
<sequence length="325" mass="34711">MKLSPSTIAANLSAAAAAEAEAAANSNNHNQQMASTSNGTASSSNLNNLLASNSQINSTTTQANTGLALQSDSTTPLISSSSLSLMANQNTMNYSNQNTSLISKSTPKDSQVIAAILNEMGIVDYEARVIPQLLEFAYRYVSHVLEDAQTFSSYAKKKLIDNADVSLAVQMQIDRLFVGPPSRDVLLEISRNKNTQPLPAIKSHNGMRLPADRYSLVAPNFKLISNLSNTKNRSDQQGKESIISSKTAQARSSLSSSSTLVSTSANSFPKISIANNATVNLTQSPNTQHDSQTQSASLMQPKNSNPIITGMTNGDNLNAKRKLDD</sequence>
<dbReference type="SUPFAM" id="SSF47113">
    <property type="entry name" value="Histone-fold"/>
    <property type="match status" value="1"/>
</dbReference>
<dbReference type="EMBL" id="JXLN01016709">
    <property type="protein sequence ID" value="KPM11223.1"/>
    <property type="molecule type" value="Genomic_DNA"/>
</dbReference>
<evidence type="ECO:0000256" key="6">
    <source>
        <dbReference type="SAM" id="MobiDB-lite"/>
    </source>
</evidence>
<dbReference type="GO" id="GO:0005669">
    <property type="term" value="C:transcription factor TFIID complex"/>
    <property type="evidence" value="ECO:0007669"/>
    <property type="project" value="TreeGrafter"/>
</dbReference>
<dbReference type="GO" id="GO:0000124">
    <property type="term" value="C:SAGA complex"/>
    <property type="evidence" value="ECO:0007669"/>
    <property type="project" value="TreeGrafter"/>
</dbReference>
<proteinExistence type="inferred from homology"/>
<comment type="similarity">
    <text evidence="2">Belongs to the TAF9 family.</text>
</comment>
<dbReference type="Proteomes" id="UP000070412">
    <property type="component" value="Unassembled WGS sequence"/>
</dbReference>
<evidence type="ECO:0000313" key="8">
    <source>
        <dbReference type="EMBL" id="KPM11223.1"/>
    </source>
</evidence>
<evidence type="ECO:0000256" key="1">
    <source>
        <dbReference type="ARBA" id="ARBA00004123"/>
    </source>
</evidence>
<evidence type="ECO:0000256" key="4">
    <source>
        <dbReference type="ARBA" id="ARBA00023163"/>
    </source>
</evidence>
<dbReference type="GO" id="GO:0016251">
    <property type="term" value="F:RNA polymerase II general transcription initiation factor activity"/>
    <property type="evidence" value="ECO:0007669"/>
    <property type="project" value="TreeGrafter"/>
</dbReference>
<gene>
    <name evidence="8" type="ORF">QR98_0097930</name>
    <name evidence="7" type="ORF">SSS_1345</name>
</gene>
<dbReference type="VEuPathDB" id="VectorBase:SSCA003159"/>
<keyword evidence="10" id="KW-1185">Reference proteome</keyword>
<dbReference type="InterPro" id="IPR009072">
    <property type="entry name" value="Histone-fold"/>
</dbReference>
<dbReference type="InterPro" id="IPR051431">
    <property type="entry name" value="TFIID_subunit_9"/>
</dbReference>
<name>A0A132AJX1_SARSC</name>
<protein>
    <submittedName>
        <fullName evidence="7 8">Transcription initiation factor TFIID subunit 9</fullName>
    </submittedName>
</protein>
<evidence type="ECO:0000256" key="5">
    <source>
        <dbReference type="ARBA" id="ARBA00023242"/>
    </source>
</evidence>
<organism evidence="8 11">
    <name type="scientific">Sarcoptes scabiei</name>
    <name type="common">Itch mite</name>
    <name type="synonym">Acarus scabiei</name>
    <dbReference type="NCBI Taxonomy" id="52283"/>
    <lineage>
        <taxon>Eukaryota</taxon>
        <taxon>Metazoa</taxon>
        <taxon>Ecdysozoa</taxon>
        <taxon>Arthropoda</taxon>
        <taxon>Chelicerata</taxon>
        <taxon>Arachnida</taxon>
        <taxon>Acari</taxon>
        <taxon>Acariformes</taxon>
        <taxon>Sarcoptiformes</taxon>
        <taxon>Astigmata</taxon>
        <taxon>Psoroptidia</taxon>
        <taxon>Sarcoptoidea</taxon>
        <taxon>Sarcoptidae</taxon>
        <taxon>Sarcoptinae</taxon>
        <taxon>Sarcoptes</taxon>
    </lineage>
</organism>
<dbReference type="Pfam" id="PF02291">
    <property type="entry name" value="TFIID-31kDa"/>
    <property type="match status" value="1"/>
</dbReference>
<feature type="region of interest" description="Disordered" evidence="6">
    <location>
        <begin position="281"/>
        <end position="325"/>
    </location>
</feature>
<reference evidence="8 11" key="1">
    <citation type="journal article" date="2015" name="Parasit. Vectors">
        <title>Draft genome of the scabies mite.</title>
        <authorList>
            <person name="Rider S.D.Jr."/>
            <person name="Morgan M.S."/>
            <person name="Arlian L.G."/>
        </authorList>
    </citation>
    <scope>NUCLEOTIDE SEQUENCE [LARGE SCALE GENOMIC DNA]</scope>
    <source>
        <strain evidence="8">Arlian Lab</strain>
    </source>
</reference>
<dbReference type="EMBL" id="WVUK01000065">
    <property type="protein sequence ID" value="KAF7488796.1"/>
    <property type="molecule type" value="Genomic_DNA"/>
</dbReference>
<feature type="region of interest" description="Disordered" evidence="6">
    <location>
        <begin position="23"/>
        <end position="47"/>
    </location>
</feature>
<evidence type="ECO:0000313" key="10">
    <source>
        <dbReference type="Proteomes" id="UP000070412"/>
    </source>
</evidence>
<evidence type="ECO:0000256" key="2">
    <source>
        <dbReference type="ARBA" id="ARBA00007646"/>
    </source>
</evidence>
<evidence type="ECO:0000256" key="3">
    <source>
        <dbReference type="ARBA" id="ARBA00023015"/>
    </source>
</evidence>
<dbReference type="PANTHER" id="PTHR48068:SF4">
    <property type="entry name" value="TATA-BOX BINDING PROTEIN ASSOCIATED FACTOR 9"/>
    <property type="match status" value="1"/>
</dbReference>
<dbReference type="InterPro" id="IPR003162">
    <property type="entry name" value="TFIID-31"/>
</dbReference>
<reference evidence="9" key="4">
    <citation type="submission" date="2022-06" db="UniProtKB">
        <authorList>
            <consortium name="EnsemblMetazoa"/>
        </authorList>
    </citation>
    <scope>IDENTIFICATION</scope>
</reference>
<keyword evidence="4" id="KW-0804">Transcription</keyword>
<dbReference type="EnsemblMetazoa" id="SSS_1345s_mrna">
    <property type="protein sequence ID" value="KAF7488796.1"/>
    <property type="gene ID" value="SSS_1345"/>
</dbReference>
<reference evidence="7" key="3">
    <citation type="submission" date="2020-01" db="EMBL/GenBank/DDBJ databases">
        <authorList>
            <person name="Korhonen P.K.K."/>
            <person name="Guangxu M.G."/>
            <person name="Wang T.W."/>
            <person name="Stroehlein A.J.S."/>
            <person name="Young N.D."/>
            <person name="Ang C.-S.A."/>
            <person name="Fernando D.W.F."/>
            <person name="Lu H.L."/>
            <person name="Taylor S.T."/>
            <person name="Ehtesham M.E.M."/>
            <person name="Najaraj S.H.N."/>
            <person name="Harsha G.H.G."/>
            <person name="Madugundu A.M."/>
            <person name="Renuse S.R."/>
            <person name="Holt D.H."/>
            <person name="Pandey A.P."/>
            <person name="Papenfuss A.P."/>
            <person name="Gasser R.B.G."/>
            <person name="Fischer K.F."/>
        </authorList>
    </citation>
    <scope>NUCLEOTIDE SEQUENCE</scope>
    <source>
        <strain evidence="7">SSS_KF_BRIS2020</strain>
    </source>
</reference>
<dbReference type="Proteomes" id="UP000616769">
    <property type="component" value="Unassembled WGS sequence"/>
</dbReference>
<dbReference type="GO" id="GO:0003713">
    <property type="term" value="F:transcription coactivator activity"/>
    <property type="evidence" value="ECO:0007669"/>
    <property type="project" value="TreeGrafter"/>
</dbReference>
<comment type="subcellular location">
    <subcellularLocation>
        <location evidence="1">Nucleus</location>
    </subcellularLocation>
</comment>
<keyword evidence="3" id="KW-0805">Transcription regulation</keyword>
<evidence type="ECO:0000313" key="11">
    <source>
        <dbReference type="Proteomes" id="UP000616769"/>
    </source>
</evidence>
<dbReference type="GO" id="GO:0046982">
    <property type="term" value="F:protein heterodimerization activity"/>
    <property type="evidence" value="ECO:0007669"/>
    <property type="project" value="InterPro"/>
</dbReference>
<evidence type="ECO:0000313" key="7">
    <source>
        <dbReference type="EMBL" id="KAF7488796.1"/>
    </source>
</evidence>
<dbReference type="CDD" id="cd07979">
    <property type="entry name" value="HFD_TAF9"/>
    <property type="match status" value="1"/>
</dbReference>
<dbReference type="AlphaFoldDB" id="A0A132AJX1"/>
<dbReference type="OrthoDB" id="341924at2759"/>
<reference evidence="10" key="2">
    <citation type="journal article" date="2020" name="PLoS Negl. Trop. Dis.">
        <title>High-quality nuclear genome for Sarcoptes scabiei-A critical resource for a neglected parasite.</title>
        <authorList>
            <person name="Korhonen P.K."/>
            <person name="Gasser R.B."/>
            <person name="Ma G."/>
            <person name="Wang T."/>
            <person name="Stroehlein A.J."/>
            <person name="Young N.D."/>
            <person name="Ang C.S."/>
            <person name="Fernando D.D."/>
            <person name="Lu H.C."/>
            <person name="Taylor S."/>
            <person name="Reynolds S.L."/>
            <person name="Mofiz E."/>
            <person name="Najaraj S.H."/>
            <person name="Gowda H."/>
            <person name="Madugundu A."/>
            <person name="Renuse S."/>
            <person name="Holt D."/>
            <person name="Pandey A."/>
            <person name="Papenfuss A.T."/>
            <person name="Fischer K."/>
        </authorList>
    </citation>
    <scope>NUCLEOTIDE SEQUENCE [LARGE SCALE GENOMIC DNA]</scope>
</reference>
<dbReference type="Gene3D" id="1.10.20.10">
    <property type="entry name" value="Histone, subunit A"/>
    <property type="match status" value="1"/>
</dbReference>
<evidence type="ECO:0000313" key="9">
    <source>
        <dbReference type="EnsemblMetazoa" id="KAF7488796.1"/>
    </source>
</evidence>
<dbReference type="GO" id="GO:0051123">
    <property type="term" value="P:RNA polymerase II preinitiation complex assembly"/>
    <property type="evidence" value="ECO:0007669"/>
    <property type="project" value="TreeGrafter"/>
</dbReference>